<keyword evidence="2" id="KW-1185">Reference proteome</keyword>
<protein>
    <submittedName>
        <fullName evidence="1">Uncharacterized protein</fullName>
    </submittedName>
</protein>
<dbReference type="AlphaFoldDB" id="A0A2I0ITG0"/>
<name>A0A2I0ITG0_PUNGR</name>
<dbReference type="EMBL" id="PGOL01002523">
    <property type="protein sequence ID" value="PKI47285.1"/>
    <property type="molecule type" value="Genomic_DNA"/>
</dbReference>
<evidence type="ECO:0000313" key="1">
    <source>
        <dbReference type="EMBL" id="PKI47285.1"/>
    </source>
</evidence>
<gene>
    <name evidence="1" type="ORF">CRG98_032318</name>
</gene>
<sequence length="146" mass="16165">METRLQRKTSNWGWPKYSGVLMLHDRPTLGSRTRYYSSSSSGSSKLLKLLLDSLLEPCSPLADEINLEGQIDRVYSAAAAPAAPCCIREASPTSEGYICIEGKLGWASQASDLTPRWVQDPPATSPRGAQRQRTPSELCYRYNGRI</sequence>
<reference evidence="1 2" key="1">
    <citation type="submission" date="2017-11" db="EMBL/GenBank/DDBJ databases">
        <title>De-novo sequencing of pomegranate (Punica granatum L.) genome.</title>
        <authorList>
            <person name="Akparov Z."/>
            <person name="Amiraslanov A."/>
            <person name="Hajiyeva S."/>
            <person name="Abbasov M."/>
            <person name="Kaur K."/>
            <person name="Hamwieh A."/>
            <person name="Solovyev V."/>
            <person name="Salamov A."/>
            <person name="Braich B."/>
            <person name="Kosarev P."/>
            <person name="Mahmoud A."/>
            <person name="Hajiyev E."/>
            <person name="Babayeva S."/>
            <person name="Izzatullayeva V."/>
            <person name="Mammadov A."/>
            <person name="Mammadov A."/>
            <person name="Sharifova S."/>
            <person name="Ojaghi J."/>
            <person name="Eynullazada K."/>
            <person name="Bayramov B."/>
            <person name="Abdulazimova A."/>
            <person name="Shahmuradov I."/>
        </authorList>
    </citation>
    <scope>NUCLEOTIDE SEQUENCE [LARGE SCALE GENOMIC DNA]</scope>
    <source>
        <strain evidence="2">cv. AG2017</strain>
        <tissue evidence="1">Leaf</tissue>
    </source>
</reference>
<evidence type="ECO:0000313" key="2">
    <source>
        <dbReference type="Proteomes" id="UP000233551"/>
    </source>
</evidence>
<comment type="caution">
    <text evidence="1">The sequence shown here is derived from an EMBL/GenBank/DDBJ whole genome shotgun (WGS) entry which is preliminary data.</text>
</comment>
<proteinExistence type="predicted"/>
<dbReference type="Proteomes" id="UP000233551">
    <property type="component" value="Unassembled WGS sequence"/>
</dbReference>
<accession>A0A2I0ITG0</accession>
<organism evidence="1 2">
    <name type="scientific">Punica granatum</name>
    <name type="common">Pomegranate</name>
    <dbReference type="NCBI Taxonomy" id="22663"/>
    <lineage>
        <taxon>Eukaryota</taxon>
        <taxon>Viridiplantae</taxon>
        <taxon>Streptophyta</taxon>
        <taxon>Embryophyta</taxon>
        <taxon>Tracheophyta</taxon>
        <taxon>Spermatophyta</taxon>
        <taxon>Magnoliopsida</taxon>
        <taxon>eudicotyledons</taxon>
        <taxon>Gunneridae</taxon>
        <taxon>Pentapetalae</taxon>
        <taxon>rosids</taxon>
        <taxon>malvids</taxon>
        <taxon>Myrtales</taxon>
        <taxon>Lythraceae</taxon>
        <taxon>Punica</taxon>
    </lineage>
</organism>